<dbReference type="Pfam" id="PF00248">
    <property type="entry name" value="Aldo_ket_red"/>
    <property type="match status" value="1"/>
</dbReference>
<organism evidence="5">
    <name type="scientific">Auxenochlorella protothecoides</name>
    <name type="common">Green microalga</name>
    <name type="synonym">Chlorella protothecoides</name>
    <dbReference type="NCBI Taxonomy" id="3075"/>
    <lineage>
        <taxon>Eukaryota</taxon>
        <taxon>Viridiplantae</taxon>
        <taxon>Chlorophyta</taxon>
        <taxon>core chlorophytes</taxon>
        <taxon>Trebouxiophyceae</taxon>
        <taxon>Chlorellales</taxon>
        <taxon>Chlorellaceae</taxon>
        <taxon>Auxenochlorella</taxon>
    </lineage>
</organism>
<dbReference type="PANTHER" id="PTHR43827:SF13">
    <property type="entry name" value="ALDO_KETO REDUCTASE FAMILY PROTEIN"/>
    <property type="match status" value="1"/>
</dbReference>
<keyword evidence="2" id="KW-0560">Oxidoreductase</keyword>
<dbReference type="InterPro" id="IPR020471">
    <property type="entry name" value="AKR"/>
</dbReference>
<feature type="domain" description="NADP-dependent oxidoreductase" evidence="4">
    <location>
        <begin position="126"/>
        <end position="357"/>
    </location>
</feature>
<evidence type="ECO:0000256" key="1">
    <source>
        <dbReference type="ARBA" id="ARBA00007905"/>
    </source>
</evidence>
<dbReference type="GO" id="GO:0016491">
    <property type="term" value="F:oxidoreductase activity"/>
    <property type="evidence" value="ECO:0007669"/>
    <property type="project" value="UniProtKB-KW"/>
</dbReference>
<dbReference type="EMBL" id="GDKF01002654">
    <property type="protein sequence ID" value="JAT75968.1"/>
    <property type="molecule type" value="Transcribed_RNA"/>
</dbReference>
<dbReference type="CDD" id="cd19071">
    <property type="entry name" value="AKR_AKR1-5-like"/>
    <property type="match status" value="1"/>
</dbReference>
<dbReference type="FunFam" id="3.20.20.100:FF:000015">
    <property type="entry name" value="Oxidoreductase, aldo/keto reductase family"/>
    <property type="match status" value="1"/>
</dbReference>
<proteinExistence type="inferred from homology"/>
<dbReference type="AlphaFoldDB" id="A0A1D2A9W4"/>
<feature type="compositionally biased region" description="Polar residues" evidence="3">
    <location>
        <begin position="47"/>
        <end position="57"/>
    </location>
</feature>
<gene>
    <name evidence="5" type="ORF">g.31075</name>
</gene>
<feature type="region of interest" description="Disordered" evidence="3">
    <location>
        <begin position="38"/>
        <end position="57"/>
    </location>
</feature>
<evidence type="ECO:0000313" key="5">
    <source>
        <dbReference type="EMBL" id="JAT75968.1"/>
    </source>
</evidence>
<evidence type="ECO:0000256" key="2">
    <source>
        <dbReference type="ARBA" id="ARBA00023002"/>
    </source>
</evidence>
<dbReference type="InterPro" id="IPR018170">
    <property type="entry name" value="Aldo/ket_reductase_CS"/>
</dbReference>
<dbReference type="Gene3D" id="3.20.20.100">
    <property type="entry name" value="NADP-dependent oxidoreductase domain"/>
    <property type="match status" value="1"/>
</dbReference>
<name>A0A1D2A9W4_AUXPR</name>
<sequence>RLLMIRHYNLFSLRGAGHCGRVFRKVFCATPEGQAPPRHPRWMGVEPQNTPQPSSASTGLLEAAYQRITAAWVSSAQQLGCMDVHVLGEGDVDTEVLDPAHAVLKLNSGHTIPVVGLGVYLCEPGAQAYEAVLSALRLGYRHIDTAQVYGNESDVGRAVRDSGIPRKDIFVTSKLSIRNWGKSRAQAAIDESLKKLGLDYIDLFLLHAPGSLDTRAETWAVLESYHRQGKLRSIGVSNFGVVHLEKLAQTAQVTPAVNQIELHPFLQWPRLVQYCQSKDIIVEAYSPLAKGQKLDDPTVKQLAQKLNVTPAQLLIRWGIQKGFVSLPKSTVPARQEVNLNVFSITIPDDDMATLDGLEADFVTGWDPIRDAPV</sequence>
<comment type="similarity">
    <text evidence="1">Belongs to the aldo/keto reductase family.</text>
</comment>
<accession>A0A1D2A9W4</accession>
<feature type="non-terminal residue" evidence="5">
    <location>
        <position position="1"/>
    </location>
</feature>
<evidence type="ECO:0000256" key="3">
    <source>
        <dbReference type="SAM" id="MobiDB-lite"/>
    </source>
</evidence>
<dbReference type="InterPro" id="IPR036812">
    <property type="entry name" value="NAD(P)_OxRdtase_dom_sf"/>
</dbReference>
<dbReference type="PANTHER" id="PTHR43827">
    <property type="entry name" value="2,5-DIKETO-D-GLUCONIC ACID REDUCTASE"/>
    <property type="match status" value="1"/>
</dbReference>
<dbReference type="PROSITE" id="PS00798">
    <property type="entry name" value="ALDOKETO_REDUCTASE_1"/>
    <property type="match status" value="1"/>
</dbReference>
<protein>
    <recommendedName>
        <fullName evidence="4">NADP-dependent oxidoreductase domain-containing protein</fullName>
    </recommendedName>
</protein>
<dbReference type="InterPro" id="IPR023210">
    <property type="entry name" value="NADP_OxRdtase_dom"/>
</dbReference>
<dbReference type="SUPFAM" id="SSF51430">
    <property type="entry name" value="NAD(P)-linked oxidoreductase"/>
    <property type="match status" value="1"/>
</dbReference>
<dbReference type="PRINTS" id="PR00069">
    <property type="entry name" value="ALDKETRDTASE"/>
</dbReference>
<reference evidence="5" key="1">
    <citation type="submission" date="2015-08" db="EMBL/GenBank/DDBJ databases">
        <authorList>
            <person name="Babu N.S."/>
            <person name="Beckwith C.J."/>
            <person name="Beseler K.G."/>
            <person name="Brison A."/>
            <person name="Carone J.V."/>
            <person name="Caskin T.P."/>
            <person name="Diamond M."/>
            <person name="Durham M.E."/>
            <person name="Foxe J.M."/>
            <person name="Go M."/>
            <person name="Henderson B.A."/>
            <person name="Jones I.B."/>
            <person name="McGettigan J.A."/>
            <person name="Micheletti S.J."/>
            <person name="Nasrallah M.E."/>
            <person name="Ortiz D."/>
            <person name="Piller C.R."/>
            <person name="Privatt S.R."/>
            <person name="Schneider S.L."/>
            <person name="Sharp S."/>
            <person name="Smith T.C."/>
            <person name="Stanton J.D."/>
            <person name="Ullery H.E."/>
            <person name="Wilson R.J."/>
            <person name="Serrano M.G."/>
            <person name="Buck G."/>
            <person name="Lee V."/>
            <person name="Wang Y."/>
            <person name="Carvalho R."/>
            <person name="Voegtly L."/>
            <person name="Shi R."/>
            <person name="Duckworth R."/>
            <person name="Johnson A."/>
            <person name="Loviza R."/>
            <person name="Walstead R."/>
            <person name="Shah Z."/>
            <person name="Kiflezghi M."/>
            <person name="Wade K."/>
            <person name="Ball S.L."/>
            <person name="Bradley K.W."/>
            <person name="Asai D.J."/>
            <person name="Bowman C.A."/>
            <person name="Russell D.A."/>
            <person name="Pope W.H."/>
            <person name="Jacobs-Sera D."/>
            <person name="Hendrix R.W."/>
            <person name="Hatfull G.F."/>
        </authorList>
    </citation>
    <scope>NUCLEOTIDE SEQUENCE</scope>
</reference>
<evidence type="ECO:0000259" key="4">
    <source>
        <dbReference type="Pfam" id="PF00248"/>
    </source>
</evidence>